<dbReference type="EMBL" id="LBWB01000003">
    <property type="protein sequence ID" value="KKR01643.1"/>
    <property type="molecule type" value="Genomic_DNA"/>
</dbReference>
<dbReference type="AlphaFoldDB" id="A0A0G0MEN8"/>
<name>A0A0G0MEN8_9BACT</name>
<comment type="caution">
    <text evidence="1">The sequence shown here is derived from an EMBL/GenBank/DDBJ whole genome shotgun (WGS) entry which is preliminary data.</text>
</comment>
<dbReference type="Proteomes" id="UP000033881">
    <property type="component" value="Unassembled WGS sequence"/>
</dbReference>
<evidence type="ECO:0000313" key="1">
    <source>
        <dbReference type="EMBL" id="KKR01643.1"/>
    </source>
</evidence>
<gene>
    <name evidence="1" type="ORF">UT24_C0003G0050</name>
</gene>
<protein>
    <submittedName>
        <fullName evidence="1">Uncharacterized protein</fullName>
    </submittedName>
</protein>
<proteinExistence type="predicted"/>
<reference evidence="1 2" key="1">
    <citation type="journal article" date="2015" name="Nature">
        <title>rRNA introns, odd ribosomes, and small enigmatic genomes across a large radiation of phyla.</title>
        <authorList>
            <person name="Brown C.T."/>
            <person name="Hug L.A."/>
            <person name="Thomas B.C."/>
            <person name="Sharon I."/>
            <person name="Castelle C.J."/>
            <person name="Singh A."/>
            <person name="Wilkins M.J."/>
            <person name="Williams K.H."/>
            <person name="Banfield J.F."/>
        </authorList>
    </citation>
    <scope>NUCLEOTIDE SEQUENCE [LARGE SCALE GENOMIC DNA]</scope>
</reference>
<organism evidence="1 2">
    <name type="scientific">Candidatus Woesebacteria bacterium GW2011_GWB1_39_12</name>
    <dbReference type="NCBI Taxonomy" id="1618574"/>
    <lineage>
        <taxon>Bacteria</taxon>
        <taxon>Candidatus Woeseibacteriota</taxon>
    </lineage>
</organism>
<evidence type="ECO:0000313" key="2">
    <source>
        <dbReference type="Proteomes" id="UP000033881"/>
    </source>
</evidence>
<sequence length="104" mass="12129">MGIESRRESFYLTLDNDTKTEELSCDQIEISYWEFANFEAVIADLKKNDKRFREWLDEGHQCPACKTGLTKTANDPCSKCEQEVEKQEQAFDKQAHEIYTKLGI</sequence>
<dbReference type="STRING" id="1618574.UT24_C0003G0050"/>
<accession>A0A0G0MEN8</accession>